<name>A0ABT4AZR8_9ACTN</name>
<comment type="caution">
    <text evidence="1">The sequence shown here is derived from an EMBL/GenBank/DDBJ whole genome shotgun (WGS) entry which is preliminary data.</text>
</comment>
<dbReference type="EMBL" id="JAPNTZ010000006">
    <property type="protein sequence ID" value="MCY1139734.1"/>
    <property type="molecule type" value="Genomic_DNA"/>
</dbReference>
<keyword evidence="2" id="KW-1185">Reference proteome</keyword>
<evidence type="ECO:0000313" key="1">
    <source>
        <dbReference type="EMBL" id="MCY1139734.1"/>
    </source>
</evidence>
<reference evidence="1" key="1">
    <citation type="submission" date="2022-11" db="EMBL/GenBank/DDBJ databases">
        <authorList>
            <person name="Somphong A."/>
            <person name="Phongsopitanun W."/>
        </authorList>
    </citation>
    <scope>NUCLEOTIDE SEQUENCE</scope>
    <source>
        <strain evidence="1">Pm04-4</strain>
    </source>
</reference>
<gene>
    <name evidence="1" type="ORF">OWR29_17170</name>
</gene>
<dbReference type="RefSeq" id="WP_267563887.1">
    <property type="nucleotide sequence ID" value="NZ_JAPNTZ010000006.1"/>
</dbReference>
<accession>A0ABT4AZR8</accession>
<protein>
    <submittedName>
        <fullName evidence="1">Uncharacterized protein</fullName>
    </submittedName>
</protein>
<organism evidence="1 2">
    <name type="scientific">Paractinoplanes pyxinae</name>
    <dbReference type="NCBI Taxonomy" id="2997416"/>
    <lineage>
        <taxon>Bacteria</taxon>
        <taxon>Bacillati</taxon>
        <taxon>Actinomycetota</taxon>
        <taxon>Actinomycetes</taxon>
        <taxon>Micromonosporales</taxon>
        <taxon>Micromonosporaceae</taxon>
        <taxon>Paractinoplanes</taxon>
    </lineage>
</organism>
<evidence type="ECO:0000313" key="2">
    <source>
        <dbReference type="Proteomes" id="UP001151002"/>
    </source>
</evidence>
<dbReference type="Proteomes" id="UP001151002">
    <property type="component" value="Unassembled WGS sequence"/>
</dbReference>
<proteinExistence type="predicted"/>
<sequence length="376" mass="41633">MIEVLTALLDRSVARIAELTADARHFDRLEVVRIADVWDNNSGPLFGVLSAPRRQRAAHGRLALEWMAGFGAKRQQWMAEQVALAGYALEALPVADEGPYRDYRGMVRHSMQPLDASLGEDYDLERARISSVRVEQAGHALNGFIGLEVPRRYGVAGNADVQVYLTGLDDCRFDNDDRRGVAVADGEVKLGEHGFVRAAGAEYWLDDDSWHLSQAGRRADAVTPPRPPRNEVKLRQPDGWAYAAAAALHEAMIRIRSVRYARLVGKVPVDELAGLLANAGSDARRAARWPWGYQRLAERWSREIEKPARPPAALGDHLTLAAIGTGVVLNSAVRNEKGTWELRSAELPPPNSFRLTAQNQRIIVDGEWSNETGQQK</sequence>